<evidence type="ECO:0000313" key="2">
    <source>
        <dbReference type="EMBL" id="ABM59447.1"/>
    </source>
</evidence>
<organism evidence="2 3">
    <name type="scientific">Verminephrobacter eiseniae (strain EF01-2)</name>
    <dbReference type="NCBI Taxonomy" id="391735"/>
    <lineage>
        <taxon>Bacteria</taxon>
        <taxon>Pseudomonadati</taxon>
        <taxon>Pseudomonadota</taxon>
        <taxon>Betaproteobacteria</taxon>
        <taxon>Burkholderiales</taxon>
        <taxon>Comamonadaceae</taxon>
        <taxon>Verminephrobacter</taxon>
    </lineage>
</organism>
<dbReference type="AlphaFoldDB" id="A1WP90"/>
<dbReference type="KEGG" id="vei:Veis_3732"/>
<dbReference type="OrthoDB" id="8949987at2"/>
<dbReference type="GO" id="GO:0004527">
    <property type="term" value="F:exonuclease activity"/>
    <property type="evidence" value="ECO:0007669"/>
    <property type="project" value="UniProtKB-KW"/>
</dbReference>
<keyword evidence="2" id="KW-0540">Nuclease</keyword>
<evidence type="ECO:0000313" key="3">
    <source>
        <dbReference type="Proteomes" id="UP000000374"/>
    </source>
</evidence>
<sequence length="448" mass="48462">MKQIRLAHMSDLHYSPGNLEESDRCLTAAVTGAIEAKVQCAIITGDSTDHALEAHQPAVRALARQVQRLADHCPVLMLQGTLSHEPPGFLRMLSMLASRHPITIAERVGSFGLRLDGKAIEPVQAQAQYAVVFHTLPTLNKADIAAMGKGTMDESPHVLARRVVADVLESWAAVNRKLRASGIPSMVLGHGTVFDSVSEHGVPMAGTDHELGLGSLFASEAVAVALGHIHKQQQWRESIHGVEQIVAYAGSIGRFHHGEQGDKFWLEWVLQANAAQLVKHATPSKRTVDLEFEGIPDLDCLRARARDCEGACVRVRYLVDEEQRQKVDRNAIREILQAAGAKDVQIEGKTAIVQRQRAAGISTVGLEQKLGIWCEATKTPGAQELQSRLATLLIDEPEQIAAGLLATLTSPETLAQAAPVAGTTPVRVKEYGSSGSSSVDDRQTLDMF</sequence>
<dbReference type="SUPFAM" id="SSF56300">
    <property type="entry name" value="Metallo-dependent phosphatases"/>
    <property type="match status" value="1"/>
</dbReference>
<dbReference type="EMBL" id="CP000542">
    <property type="protein sequence ID" value="ABM59447.1"/>
    <property type="molecule type" value="Genomic_DNA"/>
</dbReference>
<dbReference type="eggNOG" id="COG0420">
    <property type="taxonomic scope" value="Bacteria"/>
</dbReference>
<dbReference type="PANTHER" id="PTHR30337:SF8">
    <property type="entry name" value="BLL4141 PROTEIN"/>
    <property type="match status" value="1"/>
</dbReference>
<dbReference type="GeneID" id="76462110"/>
<dbReference type="Gene3D" id="3.60.21.10">
    <property type="match status" value="1"/>
</dbReference>
<name>A1WP90_VEREI</name>
<reference evidence="3" key="1">
    <citation type="submission" date="2006-12" db="EMBL/GenBank/DDBJ databases">
        <title>Complete sequence of chromosome 1 of Verminephrobacter eiseniae EF01-2.</title>
        <authorList>
            <person name="Copeland A."/>
            <person name="Lucas S."/>
            <person name="Lapidus A."/>
            <person name="Barry K."/>
            <person name="Detter J.C."/>
            <person name="Glavina del Rio T."/>
            <person name="Dalin E."/>
            <person name="Tice H."/>
            <person name="Pitluck S."/>
            <person name="Chertkov O."/>
            <person name="Brettin T."/>
            <person name="Bruce D."/>
            <person name="Han C."/>
            <person name="Tapia R."/>
            <person name="Gilna P."/>
            <person name="Schmutz J."/>
            <person name="Larimer F."/>
            <person name="Land M."/>
            <person name="Hauser L."/>
            <person name="Kyrpides N."/>
            <person name="Kim E."/>
            <person name="Stahl D."/>
            <person name="Richardson P."/>
        </authorList>
    </citation>
    <scope>NUCLEOTIDE SEQUENCE [LARGE SCALE GENOMIC DNA]</scope>
    <source>
        <strain evidence="3">EF01-2</strain>
    </source>
</reference>
<gene>
    <name evidence="2" type="ordered locus">Veis_3732</name>
</gene>
<dbReference type="PANTHER" id="PTHR30337">
    <property type="entry name" value="COMPONENT OF ATP-DEPENDENT DSDNA EXONUCLEASE"/>
    <property type="match status" value="1"/>
</dbReference>
<dbReference type="Proteomes" id="UP000000374">
    <property type="component" value="Chromosome"/>
</dbReference>
<keyword evidence="2" id="KW-0378">Hydrolase</keyword>
<protein>
    <submittedName>
        <fullName evidence="2">DNA repair exonuclease-like protein</fullName>
    </submittedName>
</protein>
<keyword evidence="3" id="KW-1185">Reference proteome</keyword>
<dbReference type="InterPro" id="IPR029052">
    <property type="entry name" value="Metallo-depent_PP-like"/>
</dbReference>
<feature type="region of interest" description="Disordered" evidence="1">
    <location>
        <begin position="429"/>
        <end position="448"/>
    </location>
</feature>
<dbReference type="STRING" id="391735.Veis_3732"/>
<accession>A1WP90</accession>
<evidence type="ECO:0000256" key="1">
    <source>
        <dbReference type="SAM" id="MobiDB-lite"/>
    </source>
</evidence>
<dbReference type="InterPro" id="IPR050535">
    <property type="entry name" value="DNA_Repair-Maintenance_Comp"/>
</dbReference>
<keyword evidence="2" id="KW-0269">Exonuclease</keyword>
<proteinExistence type="predicted"/>
<dbReference type="HOGENOM" id="CLU_578326_0_0_4"/>
<feature type="compositionally biased region" description="Basic and acidic residues" evidence="1">
    <location>
        <begin position="439"/>
        <end position="448"/>
    </location>
</feature>
<dbReference type="RefSeq" id="WP_011811436.1">
    <property type="nucleotide sequence ID" value="NC_008786.1"/>
</dbReference>